<dbReference type="EMBL" id="JSZA02000293">
    <property type="protein sequence ID" value="KHD04822.1"/>
    <property type="molecule type" value="Genomic_DNA"/>
</dbReference>
<name>A0A0A6P324_9GAMM</name>
<dbReference type="Proteomes" id="UP000030428">
    <property type="component" value="Unassembled WGS sequence"/>
</dbReference>
<gene>
    <name evidence="1" type="ORF">PN36_32595</name>
</gene>
<proteinExistence type="predicted"/>
<dbReference type="AlphaFoldDB" id="A0A0A6P324"/>
<accession>A0A0A6P324</accession>
<keyword evidence="2" id="KW-1185">Reference proteome</keyword>
<sequence>MDVGSSELLQGLERENIVFKILAQVIGLNEHGYHLLSARRGFKSRPQTLMVNGYQKYQIKSKK</sequence>
<organism evidence="1 2">
    <name type="scientific">Candidatus Thiomargarita nelsonii</name>
    <dbReference type="NCBI Taxonomy" id="1003181"/>
    <lineage>
        <taxon>Bacteria</taxon>
        <taxon>Pseudomonadati</taxon>
        <taxon>Pseudomonadota</taxon>
        <taxon>Gammaproteobacteria</taxon>
        <taxon>Thiotrichales</taxon>
        <taxon>Thiotrichaceae</taxon>
        <taxon>Thiomargarita</taxon>
    </lineage>
</organism>
<reference evidence="1 2" key="1">
    <citation type="journal article" date="2016" name="Front. Microbiol.">
        <title>Single-Cell (Meta-)Genomics of a Dimorphic Candidatus Thiomargarita nelsonii Reveals Genomic Plasticity.</title>
        <authorList>
            <person name="Flood B.E."/>
            <person name="Fliss P."/>
            <person name="Jones D.S."/>
            <person name="Dick G.J."/>
            <person name="Jain S."/>
            <person name="Kaster A.K."/>
            <person name="Winkel M."/>
            <person name="Mussmann M."/>
            <person name="Bailey J."/>
        </authorList>
    </citation>
    <scope>NUCLEOTIDE SEQUENCE [LARGE SCALE GENOMIC DNA]</scope>
    <source>
        <strain evidence="1">Hydrate Ridge</strain>
    </source>
</reference>
<evidence type="ECO:0000313" key="1">
    <source>
        <dbReference type="EMBL" id="KHD04822.1"/>
    </source>
</evidence>
<comment type="caution">
    <text evidence="1">The sequence shown here is derived from an EMBL/GenBank/DDBJ whole genome shotgun (WGS) entry which is preliminary data.</text>
</comment>
<protein>
    <submittedName>
        <fullName evidence="1">Uncharacterized protein</fullName>
    </submittedName>
</protein>
<evidence type="ECO:0000313" key="2">
    <source>
        <dbReference type="Proteomes" id="UP000030428"/>
    </source>
</evidence>